<accession>A0A7S4AAB7</accession>
<keyword evidence="1" id="KW-0732">Signal</keyword>
<proteinExistence type="predicted"/>
<evidence type="ECO:0000313" key="2">
    <source>
        <dbReference type="EMBL" id="CAE0708973.1"/>
    </source>
</evidence>
<feature type="signal peptide" evidence="1">
    <location>
        <begin position="1"/>
        <end position="25"/>
    </location>
</feature>
<organism evidence="2">
    <name type="scientific">Pseudo-nitzschia australis</name>
    <dbReference type="NCBI Taxonomy" id="44445"/>
    <lineage>
        <taxon>Eukaryota</taxon>
        <taxon>Sar</taxon>
        <taxon>Stramenopiles</taxon>
        <taxon>Ochrophyta</taxon>
        <taxon>Bacillariophyta</taxon>
        <taxon>Bacillariophyceae</taxon>
        <taxon>Bacillariophycidae</taxon>
        <taxon>Bacillariales</taxon>
        <taxon>Bacillariaceae</taxon>
        <taxon>Pseudo-nitzschia</taxon>
    </lineage>
</organism>
<dbReference type="EMBL" id="HBIX01002286">
    <property type="protein sequence ID" value="CAE0708973.1"/>
    <property type="molecule type" value="Transcribed_RNA"/>
</dbReference>
<sequence length="124" mass="13239">MQSTSTITAIFLLALAMVLVNTGHAFQAQLRVPDRRTAPTELFGKRAKIAKTVKNIFGNDGAEGEAPVAAAAAAVETESKPSSGKKVKLSNGRAKDLAKKYKEIDDIGERAFQILVDLKMVGKP</sequence>
<evidence type="ECO:0008006" key="3">
    <source>
        <dbReference type="Google" id="ProtNLM"/>
    </source>
</evidence>
<protein>
    <recommendedName>
        <fullName evidence="3">RxLR effector protein</fullName>
    </recommendedName>
</protein>
<reference evidence="2" key="1">
    <citation type="submission" date="2021-01" db="EMBL/GenBank/DDBJ databases">
        <authorList>
            <person name="Corre E."/>
            <person name="Pelletier E."/>
            <person name="Niang G."/>
            <person name="Scheremetjew M."/>
            <person name="Finn R."/>
            <person name="Kale V."/>
            <person name="Holt S."/>
            <person name="Cochrane G."/>
            <person name="Meng A."/>
            <person name="Brown T."/>
            <person name="Cohen L."/>
        </authorList>
    </citation>
    <scope>NUCLEOTIDE SEQUENCE</scope>
    <source>
        <strain evidence="2">10249 10 AB</strain>
    </source>
</reference>
<name>A0A7S4AAB7_9STRA</name>
<feature type="chain" id="PRO_5030756324" description="RxLR effector protein" evidence="1">
    <location>
        <begin position="26"/>
        <end position="124"/>
    </location>
</feature>
<evidence type="ECO:0000256" key="1">
    <source>
        <dbReference type="SAM" id="SignalP"/>
    </source>
</evidence>
<dbReference type="AlphaFoldDB" id="A0A7S4AAB7"/>
<gene>
    <name evidence="2" type="ORF">PAUS00366_LOCUS1693</name>
</gene>